<feature type="non-terminal residue" evidence="3">
    <location>
        <position position="272"/>
    </location>
</feature>
<dbReference type="SUPFAM" id="SSF101967">
    <property type="entry name" value="Adhesin YadA, collagen-binding domain"/>
    <property type="match status" value="1"/>
</dbReference>
<gene>
    <name evidence="3" type="ORF">ME3_01121</name>
</gene>
<accession>J0ZJH3</accession>
<dbReference type="HOGENOM" id="CLU_1024865_0_0_5"/>
<feature type="compositionally biased region" description="Basic and acidic residues" evidence="1">
    <location>
        <begin position="60"/>
        <end position="77"/>
    </location>
</feature>
<dbReference type="GO" id="GO:0019867">
    <property type="term" value="C:outer membrane"/>
    <property type="evidence" value="ECO:0007669"/>
    <property type="project" value="InterPro"/>
</dbReference>
<reference evidence="3 4" key="1">
    <citation type="submission" date="2012-03" db="EMBL/GenBank/DDBJ databases">
        <title>The Genome Sequence of Bartonella melophagi K-2C.</title>
        <authorList>
            <consortium name="The Broad Institute Genome Sequencing Platform"/>
            <consortium name="The Broad Institute Genome Sequencing Center for Infectious Disease"/>
            <person name="Feldgarden M."/>
            <person name="Kirby J."/>
            <person name="Kosoy M."/>
            <person name="Birtles R."/>
            <person name="Probert W.S."/>
            <person name="Chiaraviglio L."/>
            <person name="Young S.K."/>
            <person name="Zeng Q."/>
            <person name="Gargeya S."/>
            <person name="Fitzgerald M."/>
            <person name="Haas B."/>
            <person name="Abouelleil A."/>
            <person name="Alvarado L."/>
            <person name="Arachchi H.M."/>
            <person name="Berlin A."/>
            <person name="Chapman S.B."/>
            <person name="Gearin G."/>
            <person name="Goldberg J."/>
            <person name="Griggs A."/>
            <person name="Gujja S."/>
            <person name="Hansen M."/>
            <person name="Heiman D."/>
            <person name="Howarth C."/>
            <person name="Larimer J."/>
            <person name="Lui A."/>
            <person name="MacDonald P.J.P."/>
            <person name="McCowen C."/>
            <person name="Montmayeur A."/>
            <person name="Murphy C."/>
            <person name="Neiman D."/>
            <person name="Pearson M."/>
            <person name="Priest M."/>
            <person name="Roberts A."/>
            <person name="Saif S."/>
            <person name="Shea T."/>
            <person name="Sisk P."/>
            <person name="Stolte C."/>
            <person name="Sykes S."/>
            <person name="Wortman J."/>
            <person name="Nusbaum C."/>
            <person name="Birren B."/>
        </authorList>
    </citation>
    <scope>NUCLEOTIDE SEQUENCE [LARGE SCALE GENOMIC DNA]</scope>
    <source>
        <strain evidence="3 4">K-2C</strain>
    </source>
</reference>
<protein>
    <recommendedName>
        <fullName evidence="2">Trimeric autotransporter adhesin YadA-like head domain-containing protein</fullName>
    </recommendedName>
</protein>
<proteinExistence type="predicted"/>
<dbReference type="Gene3D" id="6.10.250.2030">
    <property type="match status" value="1"/>
</dbReference>
<name>J0ZJH3_9HYPH</name>
<evidence type="ECO:0000256" key="1">
    <source>
        <dbReference type="SAM" id="MobiDB-lite"/>
    </source>
</evidence>
<dbReference type="InterPro" id="IPR011049">
    <property type="entry name" value="Serralysin-like_metalloprot_C"/>
</dbReference>
<dbReference type="Pfam" id="PF05658">
    <property type="entry name" value="YadA_head"/>
    <property type="match status" value="1"/>
</dbReference>
<dbReference type="Proteomes" id="UP000009017">
    <property type="component" value="Unassembled WGS sequence"/>
</dbReference>
<comment type="caution">
    <text evidence="3">The sequence shown here is derived from an EMBL/GenBank/DDBJ whole genome shotgun (WGS) entry which is preliminary data.</text>
</comment>
<sequence>MQKMYLSSKNNELNYYHFLYELPWVKIVSLGIAMAMLLSSVSPVFASSNGQGIECGSGAHAEKEQDTAVGKKAEAKGDGATAVGSSSQADRQNSTAVGYYAKALGHGGTAIGTSATTMTGHSSSGTTLDTAIGYIAKYLGGGAAVREDGFFGPRYILSKVSTDGTVERADFNDVGNAFKELDANVRNVNNHLKYLSSNLTEEINKISEKFKHNTLLWNRREKAFVALHTEGKRRENSKLTFLMDGDIASNSTDAITGNQLWAAYEKVNHLED</sequence>
<dbReference type="AlphaFoldDB" id="J0ZJH3"/>
<dbReference type="Gene3D" id="2.150.10.10">
    <property type="entry name" value="Serralysin-like metalloprotease, C-terminal"/>
    <property type="match status" value="1"/>
</dbReference>
<dbReference type="InterPro" id="IPR008640">
    <property type="entry name" value="Adhesin_Head_dom"/>
</dbReference>
<feature type="region of interest" description="Disordered" evidence="1">
    <location>
        <begin position="56"/>
        <end position="89"/>
    </location>
</feature>
<keyword evidence="4" id="KW-1185">Reference proteome</keyword>
<dbReference type="Gene3D" id="1.20.5.170">
    <property type="match status" value="1"/>
</dbReference>
<dbReference type="EMBL" id="AIMA01000025">
    <property type="protein sequence ID" value="EJF88423.1"/>
    <property type="molecule type" value="Genomic_DNA"/>
</dbReference>
<evidence type="ECO:0000313" key="4">
    <source>
        <dbReference type="Proteomes" id="UP000009017"/>
    </source>
</evidence>
<organism evidence="3 4">
    <name type="scientific">Bartonella melophagi K-2C</name>
    <dbReference type="NCBI Taxonomy" id="1094557"/>
    <lineage>
        <taxon>Bacteria</taxon>
        <taxon>Pseudomonadati</taxon>
        <taxon>Pseudomonadota</taxon>
        <taxon>Alphaproteobacteria</taxon>
        <taxon>Hyphomicrobiales</taxon>
        <taxon>Bartonellaceae</taxon>
        <taxon>Bartonella</taxon>
    </lineage>
</organism>
<feature type="domain" description="Trimeric autotransporter adhesin YadA-like head" evidence="2">
    <location>
        <begin position="75"/>
        <end position="101"/>
    </location>
</feature>
<dbReference type="eggNOG" id="COG5295">
    <property type="taxonomic scope" value="Bacteria"/>
</dbReference>
<evidence type="ECO:0000259" key="2">
    <source>
        <dbReference type="Pfam" id="PF05658"/>
    </source>
</evidence>
<evidence type="ECO:0000313" key="3">
    <source>
        <dbReference type="EMBL" id="EJF88423.1"/>
    </source>
</evidence>